<comment type="subcellular location">
    <subcellularLocation>
        <location evidence="5 6">Cytoplasm</location>
    </subcellularLocation>
</comment>
<dbReference type="InterPro" id="IPR025824">
    <property type="entry name" value="OB-fold_nuc-bd_dom"/>
</dbReference>
<comment type="function">
    <text evidence="5">Bidirectionally degrades single-stranded DNA into large acid-insoluble oligonucleotides, which are then degraded further into small acid-soluble oligonucleotides.</text>
</comment>
<keyword evidence="2 5" id="KW-0540">Nuclease</keyword>
<dbReference type="Proteomes" id="UP000190285">
    <property type="component" value="Unassembled WGS sequence"/>
</dbReference>
<proteinExistence type="inferred from homology"/>
<protein>
    <recommendedName>
        <fullName evidence="5">Exodeoxyribonuclease 7 large subunit</fullName>
        <ecNumber evidence="5">3.1.11.6</ecNumber>
    </recommendedName>
    <alternativeName>
        <fullName evidence="5">Exodeoxyribonuclease VII large subunit</fullName>
        <shortName evidence="5">Exonuclease VII large subunit</shortName>
    </alternativeName>
</protein>
<dbReference type="EC" id="3.1.11.6" evidence="5"/>
<evidence type="ECO:0000259" key="7">
    <source>
        <dbReference type="Pfam" id="PF02601"/>
    </source>
</evidence>
<dbReference type="PANTHER" id="PTHR30008">
    <property type="entry name" value="EXODEOXYRIBONUCLEASE 7 LARGE SUBUNIT"/>
    <property type="match status" value="1"/>
</dbReference>
<evidence type="ECO:0000256" key="3">
    <source>
        <dbReference type="ARBA" id="ARBA00022801"/>
    </source>
</evidence>
<evidence type="ECO:0000256" key="6">
    <source>
        <dbReference type="RuleBase" id="RU004355"/>
    </source>
</evidence>
<dbReference type="GO" id="GO:0006308">
    <property type="term" value="P:DNA catabolic process"/>
    <property type="evidence" value="ECO:0007669"/>
    <property type="project" value="UniProtKB-UniRule"/>
</dbReference>
<accession>A0A1T5L8E1</accession>
<evidence type="ECO:0000313" key="9">
    <source>
        <dbReference type="EMBL" id="SKC72251.1"/>
    </source>
</evidence>
<dbReference type="RefSeq" id="WP_079492117.1">
    <property type="nucleotide sequence ID" value="NZ_FUZT01000006.1"/>
</dbReference>
<gene>
    <name evidence="5" type="primary">xseA</name>
    <name evidence="9" type="ORF">SAMN02194393_02592</name>
</gene>
<feature type="domain" description="OB-fold nucleic acid binding" evidence="8">
    <location>
        <begin position="6"/>
        <end position="101"/>
    </location>
</feature>
<dbReference type="InterPro" id="IPR020579">
    <property type="entry name" value="Exonuc_VII_lsu_C"/>
</dbReference>
<dbReference type="STRING" id="36842.SAMN02194393_02592"/>
<dbReference type="GO" id="GO:0008855">
    <property type="term" value="F:exodeoxyribonuclease VII activity"/>
    <property type="evidence" value="ECO:0007669"/>
    <property type="project" value="UniProtKB-UniRule"/>
</dbReference>
<evidence type="ECO:0000313" key="10">
    <source>
        <dbReference type="Proteomes" id="UP000190285"/>
    </source>
</evidence>
<dbReference type="Pfam" id="PF02601">
    <property type="entry name" value="Exonuc_VII_L"/>
    <property type="match status" value="1"/>
</dbReference>
<name>A0A1T5L8E1_9FIRM</name>
<evidence type="ECO:0000256" key="1">
    <source>
        <dbReference type="ARBA" id="ARBA00022490"/>
    </source>
</evidence>
<sequence length="409" mass="46516">MGLKTLTVSELNNYLKRILMYDPILNNLMIKGEISNFKLHNSGHCYFSLKDSKSKLKCVMFRSDFKRLKFMPEDGMNVIIKGYISIYERNGEYQLYVNSIEQVGLGDLYLEFEKLKEKLSKEGYFDEDRKQRIPFMSKKIAVITSPTGAAIRDVISVITRRNNYADILVYPVLVQGEKAPLQISKAIEKLNDIEDLDLIILTRGGGSIEELWAFNEEIVAHSIYHSKKPIISAVGHETDFTISDFVSDMRAPTPSAAGELAVPSINEVNNTIDYLYNNLKRNILNKFSSARDVLENYSSDRIKHYLSFKIRDGQQTLDHLYTNIRSNIDKKLTLSRDNLISVGSNLNNLSPLATIKRGYGIVLDEENNKIVSSTDNVKTGDIVNVLLKDGTIKCTVDDKMKGENIFERR</sequence>
<feature type="domain" description="Exonuclease VII large subunit C-terminal" evidence="7">
    <location>
        <begin position="124"/>
        <end position="339"/>
    </location>
</feature>
<dbReference type="GO" id="GO:0003676">
    <property type="term" value="F:nucleic acid binding"/>
    <property type="evidence" value="ECO:0007669"/>
    <property type="project" value="InterPro"/>
</dbReference>
<dbReference type="AlphaFoldDB" id="A0A1T5L8E1"/>
<dbReference type="Pfam" id="PF13742">
    <property type="entry name" value="tRNA_anti_2"/>
    <property type="match status" value="1"/>
</dbReference>
<keyword evidence="4 5" id="KW-0269">Exonuclease</keyword>
<dbReference type="EMBL" id="FUZT01000006">
    <property type="protein sequence ID" value="SKC72251.1"/>
    <property type="molecule type" value="Genomic_DNA"/>
</dbReference>
<dbReference type="OrthoDB" id="9802795at2"/>
<comment type="subunit">
    <text evidence="5">Heterooligomer composed of large and small subunits.</text>
</comment>
<dbReference type="HAMAP" id="MF_00378">
    <property type="entry name" value="Exonuc_7_L"/>
    <property type="match status" value="1"/>
</dbReference>
<reference evidence="9 10" key="1">
    <citation type="submission" date="2017-02" db="EMBL/GenBank/DDBJ databases">
        <authorList>
            <person name="Peterson S.W."/>
        </authorList>
    </citation>
    <scope>NUCLEOTIDE SEQUENCE [LARGE SCALE GENOMIC DNA]</scope>
    <source>
        <strain evidence="9 10">M1</strain>
    </source>
</reference>
<evidence type="ECO:0000256" key="5">
    <source>
        <dbReference type="HAMAP-Rule" id="MF_00378"/>
    </source>
</evidence>
<keyword evidence="10" id="KW-1185">Reference proteome</keyword>
<comment type="catalytic activity">
    <reaction evidence="5 6">
        <text>Exonucleolytic cleavage in either 5'- to 3'- or 3'- to 5'-direction to yield nucleoside 5'-phosphates.</text>
        <dbReference type="EC" id="3.1.11.6"/>
    </reaction>
</comment>
<dbReference type="GO" id="GO:0005737">
    <property type="term" value="C:cytoplasm"/>
    <property type="evidence" value="ECO:0007669"/>
    <property type="project" value="UniProtKB-SubCell"/>
</dbReference>
<dbReference type="GO" id="GO:0009318">
    <property type="term" value="C:exodeoxyribonuclease VII complex"/>
    <property type="evidence" value="ECO:0007669"/>
    <property type="project" value="UniProtKB-UniRule"/>
</dbReference>
<evidence type="ECO:0000256" key="4">
    <source>
        <dbReference type="ARBA" id="ARBA00022839"/>
    </source>
</evidence>
<keyword evidence="3 5" id="KW-0378">Hydrolase</keyword>
<evidence type="ECO:0000259" key="8">
    <source>
        <dbReference type="Pfam" id="PF13742"/>
    </source>
</evidence>
<dbReference type="PANTHER" id="PTHR30008:SF0">
    <property type="entry name" value="EXODEOXYRIBONUCLEASE 7 LARGE SUBUNIT"/>
    <property type="match status" value="1"/>
</dbReference>
<dbReference type="InterPro" id="IPR003753">
    <property type="entry name" value="Exonuc_VII_L"/>
</dbReference>
<evidence type="ECO:0000256" key="2">
    <source>
        <dbReference type="ARBA" id="ARBA00022722"/>
    </source>
</evidence>
<organism evidence="9 10">
    <name type="scientific">Maledivibacter halophilus</name>
    <dbReference type="NCBI Taxonomy" id="36842"/>
    <lineage>
        <taxon>Bacteria</taxon>
        <taxon>Bacillati</taxon>
        <taxon>Bacillota</taxon>
        <taxon>Clostridia</taxon>
        <taxon>Peptostreptococcales</taxon>
        <taxon>Caminicellaceae</taxon>
        <taxon>Maledivibacter</taxon>
    </lineage>
</organism>
<dbReference type="CDD" id="cd04489">
    <property type="entry name" value="ExoVII_LU_OBF"/>
    <property type="match status" value="1"/>
</dbReference>
<comment type="similarity">
    <text evidence="5 6">Belongs to the XseA family.</text>
</comment>
<keyword evidence="1 5" id="KW-0963">Cytoplasm</keyword>
<dbReference type="NCBIfam" id="TIGR00237">
    <property type="entry name" value="xseA"/>
    <property type="match status" value="1"/>
</dbReference>